<feature type="signal peptide" evidence="1">
    <location>
        <begin position="1"/>
        <end position="19"/>
    </location>
</feature>
<proteinExistence type="predicted"/>
<dbReference type="InterPro" id="IPR021615">
    <property type="entry name" value="Omp28"/>
</dbReference>
<accession>A0A2P8CSU0</accession>
<dbReference type="Pfam" id="PF18962">
    <property type="entry name" value="Por_Secre_tail"/>
    <property type="match status" value="1"/>
</dbReference>
<sequence length="598" mass="62513">MKKLLLSSAGMGLTLSAFAQLPVSTAPQNRKVLLEEFTGIHCVWCPDGHKRANELKAAKPQGSVVIVNIHTGGYATPGSGEPDFRTAEGNAIAAIPGTNITGYPTGSINRHLFTGQSGFAINRGDWSRYADSTLAKSSYVNVALQGTLNVATRLLTVNVEAYYTANSPVPTNKLTVMLLEDEVLGPQTGGVANYPAMVNPDGTYTHNHMLRKTLSPGLTGEVINTTTSGTTVTKQYTYTVPAQFVNNAATLGNLQIIAFMAESDAEVITAAYGPLTLTGFANAKDADLQAATTAESGVCQGKLTPSIKVYNNGSEAITAATFSYNVNGGTNSTYSFSGTIAPATYKNISLPAITFTPTASNTLAVNVTGVNGGADQNAANNTKSVTDILLTTKMASNRRLTMNFTQDRYGTESSWKLYEEGTGTVAAQDGPFADLTANGVLLHSKDVYISESKCYVLEVKDEYGDGINAGYGAGKYELLSGTTVIASSDGNYGKGASTWFKSAATLGLDDLVTSGSLSLAPNPTNLSATLSFSLKNAAKVNVSIYDAVGRLVATVANSTFNAGVNKVAISTANLAPGLYNVKMQTPSGDKALKLSVIK</sequence>
<reference evidence="3 4" key="1">
    <citation type="submission" date="2018-03" db="EMBL/GenBank/DDBJ databases">
        <title>Genomic Encyclopedia of Type Strains, Phase III (KMG-III): the genomes of soil and plant-associated and newly described type strains.</title>
        <authorList>
            <person name="Whitman W."/>
        </authorList>
    </citation>
    <scope>NUCLEOTIDE SEQUENCE [LARGE SCALE GENOMIC DNA]</scope>
    <source>
        <strain evidence="3 4">CGMCC 1.12700</strain>
    </source>
</reference>
<evidence type="ECO:0000256" key="1">
    <source>
        <dbReference type="SAM" id="SignalP"/>
    </source>
</evidence>
<gene>
    <name evidence="3" type="ORF">B0I18_11648</name>
</gene>
<dbReference type="EMBL" id="PYGD01000016">
    <property type="protein sequence ID" value="PSK88017.1"/>
    <property type="molecule type" value="Genomic_DNA"/>
</dbReference>
<organism evidence="3 4">
    <name type="scientific">Taibaiella chishuiensis</name>
    <dbReference type="NCBI Taxonomy" id="1434707"/>
    <lineage>
        <taxon>Bacteria</taxon>
        <taxon>Pseudomonadati</taxon>
        <taxon>Bacteroidota</taxon>
        <taxon>Chitinophagia</taxon>
        <taxon>Chitinophagales</taxon>
        <taxon>Chitinophagaceae</taxon>
        <taxon>Taibaiella</taxon>
    </lineage>
</organism>
<dbReference type="Pfam" id="PF11551">
    <property type="entry name" value="Omp28"/>
    <property type="match status" value="1"/>
</dbReference>
<keyword evidence="1" id="KW-0732">Signal</keyword>
<name>A0A2P8CSU0_9BACT</name>
<evidence type="ECO:0000313" key="3">
    <source>
        <dbReference type="EMBL" id="PSK88017.1"/>
    </source>
</evidence>
<evidence type="ECO:0000313" key="4">
    <source>
        <dbReference type="Proteomes" id="UP000240572"/>
    </source>
</evidence>
<evidence type="ECO:0000259" key="2">
    <source>
        <dbReference type="Pfam" id="PF18962"/>
    </source>
</evidence>
<dbReference type="InterPro" id="IPR026444">
    <property type="entry name" value="Secre_tail"/>
</dbReference>
<protein>
    <submittedName>
        <fullName evidence="3">Putative secreted protein (Por secretion system target)</fullName>
    </submittedName>
</protein>
<dbReference type="Gene3D" id="2.60.40.10">
    <property type="entry name" value="Immunoglobulins"/>
    <property type="match status" value="1"/>
</dbReference>
<dbReference type="Proteomes" id="UP000240572">
    <property type="component" value="Unassembled WGS sequence"/>
</dbReference>
<feature type="domain" description="Secretion system C-terminal sorting" evidence="2">
    <location>
        <begin position="521"/>
        <end position="593"/>
    </location>
</feature>
<dbReference type="InterPro" id="IPR013783">
    <property type="entry name" value="Ig-like_fold"/>
</dbReference>
<dbReference type="OrthoDB" id="1081990at2"/>
<dbReference type="AlphaFoldDB" id="A0A2P8CSU0"/>
<dbReference type="RefSeq" id="WP_106525388.1">
    <property type="nucleotide sequence ID" value="NZ_PYGD01000016.1"/>
</dbReference>
<feature type="chain" id="PRO_5015132795" evidence="1">
    <location>
        <begin position="20"/>
        <end position="598"/>
    </location>
</feature>
<comment type="caution">
    <text evidence="3">The sequence shown here is derived from an EMBL/GenBank/DDBJ whole genome shotgun (WGS) entry which is preliminary data.</text>
</comment>
<dbReference type="NCBIfam" id="TIGR04183">
    <property type="entry name" value="Por_Secre_tail"/>
    <property type="match status" value="1"/>
</dbReference>
<keyword evidence="4" id="KW-1185">Reference proteome</keyword>